<evidence type="ECO:0000313" key="11">
    <source>
        <dbReference type="Proteomes" id="UP000198520"/>
    </source>
</evidence>
<dbReference type="EMBL" id="FONZ01000001">
    <property type="protein sequence ID" value="SFE85756.1"/>
    <property type="molecule type" value="Genomic_DNA"/>
</dbReference>
<name>A0A1I2DZA7_9MICO</name>
<reference evidence="11" key="1">
    <citation type="submission" date="2016-10" db="EMBL/GenBank/DDBJ databases">
        <authorList>
            <person name="Varghese N."/>
            <person name="Submissions S."/>
        </authorList>
    </citation>
    <scope>NUCLEOTIDE SEQUENCE [LARGE SCALE GENOMIC DNA]</scope>
    <source>
        <strain evidence="11">DSM 19083</strain>
    </source>
</reference>
<evidence type="ECO:0000256" key="1">
    <source>
        <dbReference type="ARBA" id="ARBA00007039"/>
    </source>
</evidence>
<dbReference type="AlphaFoldDB" id="A0A1I2DZA7"/>
<evidence type="ECO:0000313" key="10">
    <source>
        <dbReference type="EMBL" id="SFE85756.1"/>
    </source>
</evidence>
<accession>A0A1I2DZA7</accession>
<dbReference type="GO" id="GO:0004176">
    <property type="term" value="F:ATP-dependent peptidase activity"/>
    <property type="evidence" value="ECO:0007669"/>
    <property type="project" value="InterPro"/>
</dbReference>
<dbReference type="PROSITE" id="PS00382">
    <property type="entry name" value="CLP_PROTEASE_HIS"/>
    <property type="match status" value="1"/>
</dbReference>
<dbReference type="STRING" id="285351.SAMN04488035_0810"/>
<comment type="similarity">
    <text evidence="1 7 9">Belongs to the peptidase S14 family.</text>
</comment>
<dbReference type="CDD" id="cd07017">
    <property type="entry name" value="S14_ClpP_2"/>
    <property type="match status" value="1"/>
</dbReference>
<dbReference type="GO" id="GO:0009368">
    <property type="term" value="C:endopeptidase Clp complex"/>
    <property type="evidence" value="ECO:0007669"/>
    <property type="project" value="TreeGrafter"/>
</dbReference>
<dbReference type="InterPro" id="IPR001907">
    <property type="entry name" value="ClpP"/>
</dbReference>
<dbReference type="Pfam" id="PF00574">
    <property type="entry name" value="CLP_protease"/>
    <property type="match status" value="1"/>
</dbReference>
<keyword evidence="4 7" id="KW-0378">Hydrolase</keyword>
<keyword evidence="3 7" id="KW-0645">Protease</keyword>
<dbReference type="InterPro" id="IPR023562">
    <property type="entry name" value="ClpP/TepA"/>
</dbReference>
<dbReference type="EC" id="3.4.21.92" evidence="7"/>
<dbReference type="HAMAP" id="MF_00444">
    <property type="entry name" value="ClpP"/>
    <property type="match status" value="1"/>
</dbReference>
<keyword evidence="5 7" id="KW-0720">Serine protease</keyword>
<sequence length="207" mass="22217">MNEQMPMAARGDVAGLGLNDSIYNRLLKERIIWLGSEVRDENANAICAQMMLLAAEDPDKDIYLYINSPGGSITAGMAIYDTMQFIQPDVATVAMGMAASMGQFLLSSGTKGKRYATPHARVMMHQPSGGIGGTATDVRINAELILHMKRVLAELIAEQTGKTVEQIHTDSDRDRWFTAPEALEYGFIDHVVTHAGSVAGGGGTTGS</sequence>
<comment type="catalytic activity">
    <reaction evidence="6 7 8">
        <text>Hydrolysis of proteins to small peptides in the presence of ATP and magnesium. alpha-casein is the usual test substrate. In the absence of ATP, only oligopeptides shorter than five residues are hydrolyzed (such as succinyl-Leu-Tyr-|-NHMec, and Leu-Tyr-Leu-|-Tyr-Trp, in which cleavage of the -Tyr-|-Leu- and -Tyr-|-Trp bonds also occurs).</text>
        <dbReference type="EC" id="3.4.21.92"/>
    </reaction>
</comment>
<dbReference type="GO" id="GO:0004252">
    <property type="term" value="F:serine-type endopeptidase activity"/>
    <property type="evidence" value="ECO:0007669"/>
    <property type="project" value="UniProtKB-UniRule"/>
</dbReference>
<evidence type="ECO:0000256" key="5">
    <source>
        <dbReference type="ARBA" id="ARBA00022825"/>
    </source>
</evidence>
<evidence type="ECO:0000256" key="4">
    <source>
        <dbReference type="ARBA" id="ARBA00022801"/>
    </source>
</evidence>
<dbReference type="NCBIfam" id="NF009205">
    <property type="entry name" value="PRK12553.1"/>
    <property type="match status" value="1"/>
</dbReference>
<keyword evidence="11" id="KW-1185">Reference proteome</keyword>
<feature type="active site" evidence="7 8">
    <location>
        <position position="125"/>
    </location>
</feature>
<dbReference type="InterPro" id="IPR033135">
    <property type="entry name" value="ClpP_His_AS"/>
</dbReference>
<protein>
    <recommendedName>
        <fullName evidence="7 9">ATP-dependent Clp protease proteolytic subunit</fullName>
        <ecNumber evidence="7">3.4.21.92</ecNumber>
    </recommendedName>
    <alternativeName>
        <fullName evidence="7">Endopeptidase Clp</fullName>
    </alternativeName>
</protein>
<evidence type="ECO:0000256" key="3">
    <source>
        <dbReference type="ARBA" id="ARBA00022670"/>
    </source>
</evidence>
<organism evidence="10 11">
    <name type="scientific">Flavimobilis marinus</name>
    <dbReference type="NCBI Taxonomy" id="285351"/>
    <lineage>
        <taxon>Bacteria</taxon>
        <taxon>Bacillati</taxon>
        <taxon>Actinomycetota</taxon>
        <taxon>Actinomycetes</taxon>
        <taxon>Micrococcales</taxon>
        <taxon>Jonesiaceae</taxon>
        <taxon>Flavimobilis</taxon>
    </lineage>
</organism>
<dbReference type="FunFam" id="3.90.226.10:FF:000002">
    <property type="entry name" value="ATP-dependent Clp protease proteolytic subunit"/>
    <property type="match status" value="1"/>
</dbReference>
<proteinExistence type="inferred from homology"/>
<comment type="subunit">
    <text evidence="7">Fourteen ClpP subunits assemble into 2 heptameric rings which stack back to back to give a disk-like structure with a central cavity, resembling the structure of eukaryotic proteasomes.</text>
</comment>
<feature type="active site" description="Nucleophile" evidence="7">
    <location>
        <position position="100"/>
    </location>
</feature>
<evidence type="ECO:0000256" key="8">
    <source>
        <dbReference type="PROSITE-ProRule" id="PRU10086"/>
    </source>
</evidence>
<evidence type="ECO:0000256" key="7">
    <source>
        <dbReference type="HAMAP-Rule" id="MF_00444"/>
    </source>
</evidence>
<evidence type="ECO:0000256" key="9">
    <source>
        <dbReference type="RuleBase" id="RU003567"/>
    </source>
</evidence>
<gene>
    <name evidence="7" type="primary">clpP</name>
    <name evidence="10" type="ORF">SAMN04488035_0810</name>
</gene>
<dbReference type="GO" id="GO:0005737">
    <property type="term" value="C:cytoplasm"/>
    <property type="evidence" value="ECO:0007669"/>
    <property type="project" value="UniProtKB-SubCell"/>
</dbReference>
<dbReference type="GO" id="GO:0006515">
    <property type="term" value="P:protein quality control for misfolded or incompletely synthesized proteins"/>
    <property type="evidence" value="ECO:0007669"/>
    <property type="project" value="TreeGrafter"/>
</dbReference>
<comment type="function">
    <text evidence="7">Cleaves peptides in various proteins in a process that requires ATP hydrolysis. Has a chymotrypsin-like activity. Plays a major role in the degradation of misfolded proteins.</text>
</comment>
<dbReference type="PANTHER" id="PTHR10381">
    <property type="entry name" value="ATP-DEPENDENT CLP PROTEASE PROTEOLYTIC SUBUNIT"/>
    <property type="match status" value="1"/>
</dbReference>
<dbReference type="PRINTS" id="PR00127">
    <property type="entry name" value="CLPPROTEASEP"/>
</dbReference>
<dbReference type="GO" id="GO:0051117">
    <property type="term" value="F:ATPase binding"/>
    <property type="evidence" value="ECO:0007669"/>
    <property type="project" value="TreeGrafter"/>
</dbReference>
<comment type="subcellular location">
    <subcellularLocation>
        <location evidence="7">Cytoplasm</location>
    </subcellularLocation>
</comment>
<dbReference type="InterPro" id="IPR029045">
    <property type="entry name" value="ClpP/crotonase-like_dom_sf"/>
</dbReference>
<dbReference type="SUPFAM" id="SSF52096">
    <property type="entry name" value="ClpP/crotonase"/>
    <property type="match status" value="1"/>
</dbReference>
<dbReference type="RefSeq" id="WP_373296795.1">
    <property type="nucleotide sequence ID" value="NZ_BNAN01000001.1"/>
</dbReference>
<evidence type="ECO:0000256" key="6">
    <source>
        <dbReference type="ARBA" id="ARBA00034021"/>
    </source>
</evidence>
<keyword evidence="2 7" id="KW-0963">Cytoplasm</keyword>
<evidence type="ECO:0000256" key="2">
    <source>
        <dbReference type="ARBA" id="ARBA00022490"/>
    </source>
</evidence>
<dbReference type="Gene3D" id="3.90.226.10">
    <property type="entry name" value="2-enoyl-CoA Hydratase, Chain A, domain 1"/>
    <property type="match status" value="1"/>
</dbReference>
<dbReference type="NCBIfam" id="NF001368">
    <property type="entry name" value="PRK00277.1"/>
    <property type="match status" value="1"/>
</dbReference>
<dbReference type="PANTHER" id="PTHR10381:SF70">
    <property type="entry name" value="ATP-DEPENDENT CLP PROTEASE PROTEOLYTIC SUBUNIT"/>
    <property type="match status" value="1"/>
</dbReference>
<dbReference type="Proteomes" id="UP000198520">
    <property type="component" value="Unassembled WGS sequence"/>
</dbReference>